<feature type="compositionally biased region" description="Low complexity" evidence="1">
    <location>
        <begin position="43"/>
        <end position="53"/>
    </location>
</feature>
<organism evidence="2 3">
    <name type="scientific">Aduncisulcus paluster</name>
    <dbReference type="NCBI Taxonomy" id="2918883"/>
    <lineage>
        <taxon>Eukaryota</taxon>
        <taxon>Metamonada</taxon>
        <taxon>Carpediemonas-like organisms</taxon>
        <taxon>Aduncisulcus</taxon>
    </lineage>
</organism>
<feature type="region of interest" description="Disordered" evidence="1">
    <location>
        <begin position="597"/>
        <end position="762"/>
    </location>
</feature>
<feature type="region of interest" description="Disordered" evidence="1">
    <location>
        <begin position="1"/>
        <end position="63"/>
    </location>
</feature>
<sequence>MGKSLPRKSTRSINPDPSNETVSLDVSKSPLIHSSSHSDSHTTSRSRTPTTASGRDESPSLPEDKVYVFPTYRSIIKERGMDYSFLMRHQDGVVTKFSDVNHILPTYFLPSAPYAHGLILTTPLYTSFELRTDLQSVNPLLDHESKHFIAKWVSSNPQFGEKKRVSTKTDEEMEDISQRELMRREKLILRELESCYIHSFTRQEAYQHSNFEAIDLYRSQVSKNRTPGLPKRFHMAASILTDSPSYGGEECSQCSDKDIFQTDVSHPFVLFWDKLLASSMMKGVYRHLKCLHVTLKTTSPTRHPPSVLFSAIVQTNTLRSDKNIEWRKIREKEERELLQKLVRNWKAKQRRRILNITKSSSKYYTLNSTKEEFSNVIPPESIEDVQKYFAVPLIKIPKHHIYKVFFHVRADQFIPIHSPSSSPSSTNEFIVTVKCPLAIRAVNSISLCVEHVWEEHETSYRESPVISKEDVVNAKDADDTEQEKETQEMEEERKERKEPSDGGEETSDKDISSESFREHELKSNVPLPCALVSFDRISLFAEYPSRITEKLKEMELKAFTDQGPYHRMRNHSLEIKGNNGFGDTEKQPNLFLEITRGDSTVSQISPSQKTTVVVEKEGTNKQEKEEEEEEKGKEEEGKEEKEEKEERGGKEKSLQKEIIINENTELTDTKQTEELKKEEKKEEKIEEKIEEKEELMANKDTEKQESSIQESNETFEFSKKEESKKKSKEEKSEKEEERKRKERKRKKRKKNVGGKRRAFKRK</sequence>
<evidence type="ECO:0000313" key="3">
    <source>
        <dbReference type="Proteomes" id="UP001057375"/>
    </source>
</evidence>
<proteinExistence type="predicted"/>
<feature type="region of interest" description="Disordered" evidence="1">
    <location>
        <begin position="464"/>
        <end position="519"/>
    </location>
</feature>
<feature type="compositionally biased region" description="Polar residues" evidence="1">
    <location>
        <begin position="11"/>
        <end position="26"/>
    </location>
</feature>
<feature type="compositionally biased region" description="Basic residues" evidence="1">
    <location>
        <begin position="740"/>
        <end position="762"/>
    </location>
</feature>
<evidence type="ECO:0000256" key="1">
    <source>
        <dbReference type="SAM" id="MobiDB-lite"/>
    </source>
</evidence>
<name>A0ABQ5JVR2_9EUKA</name>
<feature type="compositionally biased region" description="Basic and acidic residues" evidence="1">
    <location>
        <begin position="716"/>
        <end position="739"/>
    </location>
</feature>
<comment type="caution">
    <text evidence="2">The sequence shown here is derived from an EMBL/GenBank/DDBJ whole genome shotgun (WGS) entry which is preliminary data.</text>
</comment>
<feature type="compositionally biased region" description="Basic and acidic residues" evidence="1">
    <location>
        <begin position="667"/>
        <end position="705"/>
    </location>
</feature>
<dbReference type="Proteomes" id="UP001057375">
    <property type="component" value="Unassembled WGS sequence"/>
</dbReference>
<feature type="compositionally biased region" description="Polar residues" evidence="1">
    <location>
        <begin position="706"/>
        <end position="715"/>
    </location>
</feature>
<accession>A0ABQ5JVR2</accession>
<feature type="compositionally biased region" description="Basic and acidic residues" evidence="1">
    <location>
        <begin position="614"/>
        <end position="655"/>
    </location>
</feature>
<evidence type="ECO:0000313" key="2">
    <source>
        <dbReference type="EMBL" id="GKT15048.1"/>
    </source>
</evidence>
<dbReference type="EMBL" id="BQXS01011646">
    <property type="protein sequence ID" value="GKT15048.1"/>
    <property type="molecule type" value="Genomic_DNA"/>
</dbReference>
<feature type="compositionally biased region" description="Polar residues" evidence="1">
    <location>
        <begin position="597"/>
        <end position="611"/>
    </location>
</feature>
<feature type="compositionally biased region" description="Basic and acidic residues" evidence="1">
    <location>
        <begin position="54"/>
        <end position="63"/>
    </location>
</feature>
<protein>
    <submittedName>
        <fullName evidence="2">Uncharacterized protein</fullName>
    </submittedName>
</protein>
<keyword evidence="3" id="KW-1185">Reference proteome</keyword>
<gene>
    <name evidence="2" type="ORF">ADUPG1_010610</name>
</gene>
<reference evidence="2" key="1">
    <citation type="submission" date="2022-03" db="EMBL/GenBank/DDBJ databases">
        <title>Draft genome sequence of Aduncisulcus paluster, a free-living microaerophilic Fornicata.</title>
        <authorList>
            <person name="Yuyama I."/>
            <person name="Kume K."/>
            <person name="Tamura T."/>
            <person name="Inagaki Y."/>
            <person name="Hashimoto T."/>
        </authorList>
    </citation>
    <scope>NUCLEOTIDE SEQUENCE</scope>
    <source>
        <strain evidence="2">NY0171</strain>
    </source>
</reference>
<feature type="compositionally biased region" description="Basic residues" evidence="1">
    <location>
        <begin position="1"/>
        <end position="10"/>
    </location>
</feature>
<feature type="compositionally biased region" description="Basic and acidic residues" evidence="1">
    <location>
        <begin position="467"/>
        <end position="519"/>
    </location>
</feature>